<evidence type="ECO:0000313" key="2">
    <source>
        <dbReference type="Proteomes" id="UP000005709"/>
    </source>
</evidence>
<keyword evidence="2" id="KW-1185">Reference proteome</keyword>
<reference evidence="1 2" key="1">
    <citation type="submission" date="2009-07" db="EMBL/GenBank/DDBJ databases">
        <authorList>
            <person name="Madupu R."/>
            <person name="Sebastian Y."/>
            <person name="Durkin A.S."/>
            <person name="Torralba M."/>
            <person name="Methe B."/>
            <person name="Sutton G.G."/>
            <person name="Strausberg R.L."/>
            <person name="Nelson K.E."/>
        </authorList>
    </citation>
    <scope>NUCLEOTIDE SEQUENCE [LARGE SCALE GENOMIC DNA]</scope>
    <source>
        <strain evidence="1 2">RM3268</strain>
    </source>
</reference>
<evidence type="ECO:0000313" key="1">
    <source>
        <dbReference type="EMBL" id="EEV18627.1"/>
    </source>
</evidence>
<gene>
    <name evidence="1" type="ORF">CAMGR0001_2639</name>
</gene>
<dbReference type="EMBL" id="ACYG01000009">
    <property type="protein sequence ID" value="EEV18627.1"/>
    <property type="molecule type" value="Genomic_DNA"/>
</dbReference>
<name>C8PEZ9_9BACT</name>
<accession>C8PEZ9</accession>
<dbReference type="Proteomes" id="UP000005709">
    <property type="component" value="Unassembled WGS sequence"/>
</dbReference>
<proteinExistence type="predicted"/>
<dbReference type="AlphaFoldDB" id="C8PEZ9"/>
<organism evidence="1 2">
    <name type="scientific">Campylobacter gracilis RM3268</name>
    <dbReference type="NCBI Taxonomy" id="553220"/>
    <lineage>
        <taxon>Bacteria</taxon>
        <taxon>Pseudomonadati</taxon>
        <taxon>Campylobacterota</taxon>
        <taxon>Epsilonproteobacteria</taxon>
        <taxon>Campylobacterales</taxon>
        <taxon>Campylobacteraceae</taxon>
        <taxon>Campylobacter</taxon>
    </lineage>
</organism>
<sequence>MAGVARILSCDFGKKFNVKLRANLKFSDLEFYLDFVALKF</sequence>
<comment type="caution">
    <text evidence="1">The sequence shown here is derived from an EMBL/GenBank/DDBJ whole genome shotgun (WGS) entry which is preliminary data.</text>
</comment>
<protein>
    <submittedName>
        <fullName evidence="1">Uncharacterized protein</fullName>
    </submittedName>
</protein>